<keyword evidence="4 6" id="KW-0694">RNA-binding</keyword>
<dbReference type="InterPro" id="IPR035979">
    <property type="entry name" value="RBD_domain_sf"/>
</dbReference>
<dbReference type="GO" id="GO:0000398">
    <property type="term" value="P:mRNA splicing, via spliceosome"/>
    <property type="evidence" value="ECO:0007669"/>
    <property type="project" value="UniProtKB-ARBA"/>
</dbReference>
<dbReference type="SUPFAM" id="SSF54928">
    <property type="entry name" value="RNA-binding domain, RBD"/>
    <property type="match status" value="2"/>
</dbReference>
<evidence type="ECO:0000256" key="5">
    <source>
        <dbReference type="ARBA" id="ARBA00023187"/>
    </source>
</evidence>
<protein>
    <submittedName>
        <fullName evidence="9">Splicing factor u2af-associated protein 2, putative</fullName>
    </submittedName>
</protein>
<name>E6R7W0_CRYGW</name>
<dbReference type="InterPro" id="IPR034393">
    <property type="entry name" value="TatSF1-like"/>
</dbReference>
<evidence type="ECO:0000313" key="10">
    <source>
        <dbReference type="Proteomes" id="UP000007805"/>
    </source>
</evidence>
<evidence type="ECO:0000259" key="8">
    <source>
        <dbReference type="PROSITE" id="PS50102"/>
    </source>
</evidence>
<evidence type="ECO:0000313" key="9">
    <source>
        <dbReference type="EMBL" id="ADV23221.1"/>
    </source>
</evidence>
<evidence type="ECO:0000256" key="7">
    <source>
        <dbReference type="SAM" id="MobiDB-lite"/>
    </source>
</evidence>
<feature type="region of interest" description="Disordered" evidence="7">
    <location>
        <begin position="78"/>
        <end position="134"/>
    </location>
</feature>
<evidence type="ECO:0000256" key="1">
    <source>
        <dbReference type="ARBA" id="ARBA00007747"/>
    </source>
</evidence>
<dbReference type="Proteomes" id="UP000007805">
    <property type="component" value="Chromosome F"/>
</dbReference>
<gene>
    <name evidence="9" type="ordered locus">CGB_F1710C</name>
</gene>
<dbReference type="FunFam" id="3.30.70.330:FF:001251">
    <property type="entry name" value="HIV Tat-specific factor 1"/>
    <property type="match status" value="1"/>
</dbReference>
<dbReference type="VEuPathDB" id="FungiDB:CGB_F1710C"/>
<dbReference type="OrthoDB" id="10258585at2759"/>
<accession>E6R7W0</accession>
<evidence type="ECO:0000256" key="4">
    <source>
        <dbReference type="ARBA" id="ARBA00022884"/>
    </source>
</evidence>
<keyword evidence="2" id="KW-0507">mRNA processing</keyword>
<dbReference type="InterPro" id="IPR000504">
    <property type="entry name" value="RRM_dom"/>
</dbReference>
<keyword evidence="10" id="KW-1185">Reference proteome</keyword>
<reference key="2">
    <citation type="journal article" date="2011" name="MBio">
        <title>Genome variation in Cryptococcus gattii, an emerging pathogen of immunocompetent hosts.</title>
        <authorList>
            <person name="D'Souza C.A."/>
            <person name="Kronstad J.W."/>
            <person name="Taylor G."/>
            <person name="Warren R."/>
            <person name="Yuen M."/>
            <person name="Hu G."/>
            <person name="Jung W.H."/>
            <person name="Sham A."/>
            <person name="Kidd S.E."/>
            <person name="Tangen K."/>
            <person name="Lee N."/>
            <person name="Zeilmaker T."/>
            <person name="Sawkins J."/>
            <person name="McVicker G."/>
            <person name="Shah S."/>
            <person name="Gnerre S."/>
            <person name="Griggs A."/>
            <person name="Zeng Q."/>
            <person name="Bartlett K."/>
            <person name="Li W."/>
            <person name="Wang X."/>
            <person name="Heitman J."/>
            <person name="Stajich J.E."/>
            <person name="Fraser J.A."/>
            <person name="Meyer W."/>
            <person name="Carter D."/>
            <person name="Schein J."/>
            <person name="Krzywinski M."/>
            <person name="Kwong-Chung K.J."/>
            <person name="Varma A."/>
            <person name="Wang J."/>
            <person name="Brunham R."/>
            <person name="Fyfe M."/>
            <person name="Ouellette B.F.F."/>
            <person name="Siddiqui A."/>
            <person name="Marra M."/>
            <person name="Jones S."/>
            <person name="Holt R."/>
            <person name="Birren B.W."/>
            <person name="Galagan J.E."/>
            <person name="Cuomo C.A."/>
        </authorList>
    </citation>
    <scope>NUCLEOTIDE SEQUENCE</scope>
    <source>
        <strain>WM276</strain>
    </source>
</reference>
<dbReference type="KEGG" id="cgi:CGB_F1710C"/>
<dbReference type="PANTHER" id="PTHR15608:SF0">
    <property type="entry name" value="HIV TAT-SPECIFIC FACTOR 1"/>
    <property type="match status" value="1"/>
</dbReference>
<proteinExistence type="inferred from homology"/>
<dbReference type="RefSeq" id="XP_003195008.1">
    <property type="nucleotide sequence ID" value="XM_003194960.1"/>
</dbReference>
<feature type="compositionally biased region" description="Low complexity" evidence="7">
    <location>
        <begin position="122"/>
        <end position="134"/>
    </location>
</feature>
<feature type="domain" description="RRM" evidence="8">
    <location>
        <begin position="136"/>
        <end position="224"/>
    </location>
</feature>
<dbReference type="GO" id="GO:0005686">
    <property type="term" value="C:U2 snRNP"/>
    <property type="evidence" value="ECO:0007669"/>
    <property type="project" value="TreeGrafter"/>
</dbReference>
<evidence type="ECO:0000256" key="3">
    <source>
        <dbReference type="ARBA" id="ARBA00022737"/>
    </source>
</evidence>
<dbReference type="Gene3D" id="3.30.70.330">
    <property type="match status" value="2"/>
</dbReference>
<dbReference type="PANTHER" id="PTHR15608">
    <property type="entry name" value="SPLICING FACTOR U2AF-ASSOCIATED PROTEIN 2"/>
    <property type="match status" value="1"/>
</dbReference>
<dbReference type="GeneID" id="10190681"/>
<keyword evidence="5" id="KW-0508">mRNA splicing</keyword>
<dbReference type="InterPro" id="IPR012677">
    <property type="entry name" value="Nucleotide-bd_a/b_plait_sf"/>
</dbReference>
<dbReference type="AlphaFoldDB" id="E6R7W0"/>
<dbReference type="eggNOG" id="KOG1548">
    <property type="taxonomic scope" value="Eukaryota"/>
</dbReference>
<dbReference type="SMART" id="SM00361">
    <property type="entry name" value="RRM_1"/>
    <property type="match status" value="1"/>
</dbReference>
<evidence type="ECO:0000256" key="2">
    <source>
        <dbReference type="ARBA" id="ARBA00022664"/>
    </source>
</evidence>
<sequence length="397" mass="44637">MRFSLAIERPYICTPPFGRMPSNAPIPGHFEQDTRVSFDQVSGKWQYEDDEGTEHEWNGTAWIPIIDDELVKAQQAAYSVPGVDESTPSNAAITREERRNKKRKKGEKDYTSNSSNAPAAHVTSKPAPAPSVPKKTGVWVTNLPPNTTVQKLADVFSKAGVLHIDDEGNPRIKMYYDDEGNFKGEAWVVYFKEGSVDLAITLLDDTELELGAGYPPMRVKVAEYFKEKHRMSKRMKTLQSKITWRSDDESDDAAAPLGGAPAPTNNRFARVVVLKGMFVLEDLEKDPALLLELKEEVREEAETLGQVTSVILYDKEEDGVMTIKFKEPVSAQACVAKMNNRYFDGRVIYAGLYNGKERFKKSGGRTFDEDGDQEEKERLDNFAHWLVEGEDEEAAKK</sequence>
<organism evidence="9 10">
    <name type="scientific">Cryptococcus gattii serotype B (strain WM276 / ATCC MYA-4071)</name>
    <name type="common">Filobasidiella gattii</name>
    <name type="synonym">Cryptococcus bacillisporus</name>
    <dbReference type="NCBI Taxonomy" id="367775"/>
    <lineage>
        <taxon>Eukaryota</taxon>
        <taxon>Fungi</taxon>
        <taxon>Dikarya</taxon>
        <taxon>Basidiomycota</taxon>
        <taxon>Agaricomycotina</taxon>
        <taxon>Tremellomycetes</taxon>
        <taxon>Tremellales</taxon>
        <taxon>Cryptococcaceae</taxon>
        <taxon>Cryptococcus</taxon>
        <taxon>Cryptococcus gattii species complex</taxon>
    </lineage>
</organism>
<dbReference type="PROSITE" id="PS50102">
    <property type="entry name" value="RRM"/>
    <property type="match status" value="1"/>
</dbReference>
<dbReference type="GO" id="GO:0005684">
    <property type="term" value="C:U2-type spliceosomal complex"/>
    <property type="evidence" value="ECO:0007669"/>
    <property type="project" value="TreeGrafter"/>
</dbReference>
<dbReference type="EMBL" id="CP000291">
    <property type="protein sequence ID" value="ADV23221.1"/>
    <property type="molecule type" value="Genomic_DNA"/>
</dbReference>
<reference evidence="9 10" key="1">
    <citation type="journal article" date="2011" name="MBio">
        <title>Genome variation in Cryptococcus gattii, an emerging pathogen of immunocompetent hosts.</title>
        <authorList>
            <person name="D'Souza C.A."/>
            <person name="Kronstad J.W."/>
            <person name="Taylor G."/>
            <person name="Warren R."/>
            <person name="Yuen M."/>
            <person name="Hu G."/>
            <person name="Jung W.H."/>
            <person name="Sham A."/>
            <person name="Kidd S.E."/>
            <person name="Tangen K."/>
            <person name="Lee N."/>
            <person name="Zeilmaker T."/>
            <person name="Sawkins J."/>
            <person name="McVicker G."/>
            <person name="Shah S."/>
            <person name="Gnerre S."/>
            <person name="Griggs A."/>
            <person name="Zeng Q."/>
            <person name="Bartlett K."/>
            <person name="Li W."/>
            <person name="Wang X."/>
            <person name="Heitman J."/>
            <person name="Stajich J.E."/>
            <person name="Fraser J.A."/>
            <person name="Meyer W."/>
            <person name="Carter D."/>
            <person name="Schein J."/>
            <person name="Krzywinski M."/>
            <person name="Kwon-Chung K.J."/>
            <person name="Varma A."/>
            <person name="Wang J."/>
            <person name="Brunham R."/>
            <person name="Fyfe M."/>
            <person name="Ouellette B.F."/>
            <person name="Siddiqui A."/>
            <person name="Marra M."/>
            <person name="Jones S."/>
            <person name="Holt R."/>
            <person name="Birren B.W."/>
            <person name="Galagan J.E."/>
            <person name="Cuomo C.A."/>
        </authorList>
    </citation>
    <scope>NUCLEOTIDE SEQUENCE [LARGE SCALE GENOMIC DNA]</scope>
    <source>
        <strain evidence="10">WM276 / ATCC MYA-4071</strain>
    </source>
</reference>
<comment type="similarity">
    <text evidence="1">Belongs to the HTATSF1 family.</text>
</comment>
<dbReference type="InterPro" id="IPR003954">
    <property type="entry name" value="RRM_euk-type"/>
</dbReference>
<dbReference type="SMART" id="SM00360">
    <property type="entry name" value="RRM"/>
    <property type="match status" value="2"/>
</dbReference>
<dbReference type="HOGENOM" id="CLU_026945_0_2_1"/>
<evidence type="ECO:0000256" key="6">
    <source>
        <dbReference type="PROSITE-ProRule" id="PRU00176"/>
    </source>
</evidence>
<dbReference type="FunFam" id="3.30.70.330:FF:000105">
    <property type="entry name" value="HIV Tat-specific factor 1 homolog"/>
    <property type="match status" value="1"/>
</dbReference>
<dbReference type="GO" id="GO:0003723">
    <property type="term" value="F:RNA binding"/>
    <property type="evidence" value="ECO:0007669"/>
    <property type="project" value="UniProtKB-UniRule"/>
</dbReference>
<dbReference type="Pfam" id="PF00076">
    <property type="entry name" value="RRM_1"/>
    <property type="match status" value="2"/>
</dbReference>
<keyword evidence="3" id="KW-0677">Repeat</keyword>